<organism evidence="6 7">
    <name type="scientific">Nocardia callitridis</name>
    <dbReference type="NCBI Taxonomy" id="648753"/>
    <lineage>
        <taxon>Bacteria</taxon>
        <taxon>Bacillati</taxon>
        <taxon>Actinomycetota</taxon>
        <taxon>Actinomycetes</taxon>
        <taxon>Mycobacteriales</taxon>
        <taxon>Nocardiaceae</taxon>
        <taxon>Nocardia</taxon>
    </lineage>
</organism>
<dbReference type="PROSITE" id="PS50977">
    <property type="entry name" value="HTH_TETR_2"/>
    <property type="match status" value="1"/>
</dbReference>
<dbReference type="PRINTS" id="PR00455">
    <property type="entry name" value="HTHTETR"/>
</dbReference>
<dbReference type="SUPFAM" id="SSF48498">
    <property type="entry name" value="Tetracyclin repressor-like, C-terminal domain"/>
    <property type="match status" value="1"/>
</dbReference>
<dbReference type="PANTHER" id="PTHR30055:SF234">
    <property type="entry name" value="HTH-TYPE TRANSCRIPTIONAL REGULATOR BETI"/>
    <property type="match status" value="1"/>
</dbReference>
<dbReference type="SUPFAM" id="SSF46689">
    <property type="entry name" value="Homeodomain-like"/>
    <property type="match status" value="1"/>
</dbReference>
<comment type="caution">
    <text evidence="6">The sequence shown here is derived from an EMBL/GenBank/DDBJ whole genome shotgun (WGS) entry which is preliminary data.</text>
</comment>
<evidence type="ECO:0000313" key="6">
    <source>
        <dbReference type="EMBL" id="GAA5052339.1"/>
    </source>
</evidence>
<evidence type="ECO:0000256" key="4">
    <source>
        <dbReference type="PROSITE-ProRule" id="PRU00335"/>
    </source>
</evidence>
<accession>A0ABP9K6H1</accession>
<dbReference type="InterPro" id="IPR009057">
    <property type="entry name" value="Homeodomain-like_sf"/>
</dbReference>
<dbReference type="InterPro" id="IPR050109">
    <property type="entry name" value="HTH-type_TetR-like_transc_reg"/>
</dbReference>
<keyword evidence="7" id="KW-1185">Reference proteome</keyword>
<dbReference type="Pfam" id="PF00440">
    <property type="entry name" value="TetR_N"/>
    <property type="match status" value="1"/>
</dbReference>
<feature type="DNA-binding region" description="H-T-H motif" evidence="4">
    <location>
        <begin position="60"/>
        <end position="79"/>
    </location>
</feature>
<evidence type="ECO:0000256" key="1">
    <source>
        <dbReference type="ARBA" id="ARBA00023015"/>
    </source>
</evidence>
<reference evidence="7" key="1">
    <citation type="journal article" date="2019" name="Int. J. Syst. Evol. Microbiol.">
        <title>The Global Catalogue of Microorganisms (GCM) 10K type strain sequencing project: providing services to taxonomists for standard genome sequencing and annotation.</title>
        <authorList>
            <consortium name="The Broad Institute Genomics Platform"/>
            <consortium name="The Broad Institute Genome Sequencing Center for Infectious Disease"/>
            <person name="Wu L."/>
            <person name="Ma J."/>
        </authorList>
    </citation>
    <scope>NUCLEOTIDE SEQUENCE [LARGE SCALE GENOMIC DNA]</scope>
    <source>
        <strain evidence="7">JCM 18298</strain>
    </source>
</reference>
<gene>
    <name evidence="6" type="ORF">GCM10023318_24860</name>
</gene>
<dbReference type="EMBL" id="BAABJM010000002">
    <property type="protein sequence ID" value="GAA5052339.1"/>
    <property type="molecule type" value="Genomic_DNA"/>
</dbReference>
<keyword evidence="2 4" id="KW-0238">DNA-binding</keyword>
<name>A0ABP9K6H1_9NOCA</name>
<sequence length="207" mass="21840">MTTPPFSEVGYPDCAGGVRRLETVTEARRANRGPKAAAGNRAALIAAAREVFAENGLDAPLSSIARAAAVGQGSLYRHFPTRESIVLAVFEDNIVEVEDLAARADSTLEAVLALIVAQITTSAAFIATLDPRTGDARLTAVSERLTSLLASKLEDAHRRGALGSWVDPTDVVLAVAMLAAVLAKTDEAVRPVLAERVWRVLWNGLGA</sequence>
<feature type="domain" description="HTH tetR-type" evidence="5">
    <location>
        <begin position="38"/>
        <end position="97"/>
    </location>
</feature>
<keyword evidence="3" id="KW-0804">Transcription</keyword>
<protein>
    <submittedName>
        <fullName evidence="6">TetR/AcrR family transcriptional regulator</fullName>
    </submittedName>
</protein>
<evidence type="ECO:0000256" key="2">
    <source>
        <dbReference type="ARBA" id="ARBA00023125"/>
    </source>
</evidence>
<dbReference type="InterPro" id="IPR036271">
    <property type="entry name" value="Tet_transcr_reg_TetR-rel_C_sf"/>
</dbReference>
<dbReference type="InterPro" id="IPR001647">
    <property type="entry name" value="HTH_TetR"/>
</dbReference>
<evidence type="ECO:0000256" key="3">
    <source>
        <dbReference type="ARBA" id="ARBA00023163"/>
    </source>
</evidence>
<evidence type="ECO:0000259" key="5">
    <source>
        <dbReference type="PROSITE" id="PS50977"/>
    </source>
</evidence>
<dbReference type="Gene3D" id="1.10.357.10">
    <property type="entry name" value="Tetracycline Repressor, domain 2"/>
    <property type="match status" value="1"/>
</dbReference>
<keyword evidence="1" id="KW-0805">Transcription regulation</keyword>
<dbReference type="PANTHER" id="PTHR30055">
    <property type="entry name" value="HTH-TYPE TRANSCRIPTIONAL REGULATOR RUTR"/>
    <property type="match status" value="1"/>
</dbReference>
<evidence type="ECO:0000313" key="7">
    <source>
        <dbReference type="Proteomes" id="UP001500603"/>
    </source>
</evidence>
<proteinExistence type="predicted"/>
<dbReference type="Proteomes" id="UP001500603">
    <property type="component" value="Unassembled WGS sequence"/>
</dbReference>